<feature type="compositionally biased region" description="Polar residues" evidence="10">
    <location>
        <begin position="810"/>
        <end position="820"/>
    </location>
</feature>
<evidence type="ECO:0000256" key="1">
    <source>
        <dbReference type="ARBA" id="ARBA00022679"/>
    </source>
</evidence>
<dbReference type="Gene3D" id="3.30.505.10">
    <property type="entry name" value="SH2 domain"/>
    <property type="match status" value="1"/>
</dbReference>
<dbReference type="AlphaFoldDB" id="A0A8S4Q9L0"/>
<dbReference type="CDD" id="cd01671">
    <property type="entry name" value="CARD"/>
    <property type="match status" value="1"/>
</dbReference>
<evidence type="ECO:0000259" key="12">
    <source>
        <dbReference type="PROSITE" id="PS50011"/>
    </source>
</evidence>
<dbReference type="InterPro" id="IPR011029">
    <property type="entry name" value="DEATH-like_dom_sf"/>
</dbReference>
<dbReference type="PROSITE" id="PS50209">
    <property type="entry name" value="CARD"/>
    <property type="match status" value="1"/>
</dbReference>
<dbReference type="InterPro" id="IPR001245">
    <property type="entry name" value="Ser-Thr/Tyr_kinase_cat_dom"/>
</dbReference>
<dbReference type="GO" id="GO:0031349">
    <property type="term" value="P:positive regulation of defense response"/>
    <property type="evidence" value="ECO:0007669"/>
    <property type="project" value="UniProtKB-ARBA"/>
</dbReference>
<protein>
    <recommendedName>
        <fullName evidence="9">Tyrosine-protein kinase</fullName>
        <ecNumber evidence="9">2.7.10.2</ecNumber>
    </recommendedName>
</protein>
<keyword evidence="15" id="KW-1185">Reference proteome</keyword>
<evidence type="ECO:0000256" key="6">
    <source>
        <dbReference type="ARBA" id="ARBA00051245"/>
    </source>
</evidence>
<dbReference type="InterPro" id="IPR020635">
    <property type="entry name" value="Tyr_kinase_cat_dom"/>
</dbReference>
<evidence type="ECO:0000256" key="5">
    <source>
        <dbReference type="ARBA" id="ARBA00023137"/>
    </source>
</evidence>
<evidence type="ECO:0000256" key="8">
    <source>
        <dbReference type="PROSITE-ProRule" id="PRU10141"/>
    </source>
</evidence>
<evidence type="ECO:0000256" key="2">
    <source>
        <dbReference type="ARBA" id="ARBA00022741"/>
    </source>
</evidence>
<dbReference type="GO" id="GO:0042981">
    <property type="term" value="P:regulation of apoptotic process"/>
    <property type="evidence" value="ECO:0007669"/>
    <property type="project" value="InterPro"/>
</dbReference>
<sequence>MAGMNVKEKEILNRTRLDIIDSLDVKDIIDHLQADGVISVDKKDEIFARETRKHQCGLFLDILIRSGPVAYSSFKKALGSQYDFLQDAIHKVEEEVKFSDICDNDDYNYILAGETCKRAVRASISLQAFDYEEEVGYVSIDAMGKRADSYRYTEETTKCDDNDIYIVTQDTEGKEFDPYVNENLIYLSPSKVKKPENCLDEETNESQETKDELQVQTIAFNKNEYVVVRKSENPCITEAYTAARDKNVFVYNKYGRKARLPLNVLKKYGDPRGEPWFYPIPISSLQAALFLSSTKQKGCFLVYESFKASDQLPYNLSVCQSNEEESVKHYRIKRNNFSKLLSIETAHNSLQMFQTIHDLIEFHKKNKSALVTRLRRPLKYANTSLANWLNVHESQWEVDESLLELHDVCIGKGYFGVVKSGSFDGRPVAVKSLLAEPSSVSWQDDFFDEAELLGQLCSHENILKLIGTRFTQKPFYIITELIGKGNLKTCLRQKLINVEDVDLLYGVCLQLVSAMAYLESRRFILHRDVAARNCLLTDDNTVKLSDFGMARHVLTDSYEAPSDEKVAIQWASPEVLSNQVYSTKSDVWATAVVFWEIYSGGKKPYGDANRQETAKNVTSGETLPKPSDSCPDMIFEIMKECWQTDREKRPSFAIIHEQFVAKKLLYYEPVSLQEQLKQKAAPRRRPRHPSPPPRPERNSGDRQTTSPTNHNEPQTEPNESKSILKSGEGNLPPPQPSQPTRHLLYQPPTPSTGHQEPQKDSKTIEREQESPPNYKPENIVKKQTSSTATKKKTKYNTCISIPFGKKRSSSDTNLNATDKANISEKDHKSKFYTIEG</sequence>
<dbReference type="PROSITE" id="PS50011">
    <property type="entry name" value="PROTEIN_KINASE_DOM"/>
    <property type="match status" value="1"/>
</dbReference>
<dbReference type="EC" id="2.7.10.2" evidence="9"/>
<dbReference type="Gene3D" id="1.10.533.10">
    <property type="entry name" value="Death Domain, Fas"/>
    <property type="match status" value="1"/>
</dbReference>
<feature type="domain" description="CARD" evidence="13">
    <location>
        <begin position="4"/>
        <end position="78"/>
    </location>
</feature>
<feature type="region of interest" description="Disordered" evidence="10">
    <location>
        <begin position="676"/>
        <end position="836"/>
    </location>
</feature>
<feature type="region of interest" description="Disordered" evidence="10">
    <location>
        <begin position="605"/>
        <end position="629"/>
    </location>
</feature>
<dbReference type="GO" id="GO:1902533">
    <property type="term" value="P:positive regulation of intracellular signal transduction"/>
    <property type="evidence" value="ECO:0007669"/>
    <property type="project" value="UniProtKB-ARBA"/>
</dbReference>
<keyword evidence="3 9" id="KW-0418">Kinase</keyword>
<dbReference type="GO" id="GO:0004715">
    <property type="term" value="F:non-membrane spanning protein tyrosine kinase activity"/>
    <property type="evidence" value="ECO:0007669"/>
    <property type="project" value="UniProtKB-EC"/>
</dbReference>
<dbReference type="InterPro" id="IPR000719">
    <property type="entry name" value="Prot_kinase_dom"/>
</dbReference>
<feature type="domain" description="Protein kinase" evidence="12">
    <location>
        <begin position="404"/>
        <end position="659"/>
    </location>
</feature>
<dbReference type="PANTHER" id="PTHR24418">
    <property type="entry name" value="TYROSINE-PROTEIN KINASE"/>
    <property type="match status" value="1"/>
</dbReference>
<dbReference type="Pfam" id="PF07714">
    <property type="entry name" value="PK_Tyr_Ser-Thr"/>
    <property type="match status" value="1"/>
</dbReference>
<organism evidence="14 15">
    <name type="scientific">Owenia fusiformis</name>
    <name type="common">Polychaete worm</name>
    <dbReference type="NCBI Taxonomy" id="6347"/>
    <lineage>
        <taxon>Eukaryota</taxon>
        <taxon>Metazoa</taxon>
        <taxon>Spiralia</taxon>
        <taxon>Lophotrochozoa</taxon>
        <taxon>Annelida</taxon>
        <taxon>Polychaeta</taxon>
        <taxon>Sedentaria</taxon>
        <taxon>Canalipalpata</taxon>
        <taxon>Sabellida</taxon>
        <taxon>Oweniida</taxon>
        <taxon>Oweniidae</taxon>
        <taxon>Owenia</taxon>
    </lineage>
</organism>
<dbReference type="InterPro" id="IPR000980">
    <property type="entry name" value="SH2"/>
</dbReference>
<keyword evidence="5 9" id="KW-0829">Tyrosine-protein kinase</keyword>
<dbReference type="InterPro" id="IPR011009">
    <property type="entry name" value="Kinase-like_dom_sf"/>
</dbReference>
<dbReference type="EMBL" id="CAIIXF020000266">
    <property type="protein sequence ID" value="CAH1803123.1"/>
    <property type="molecule type" value="Genomic_DNA"/>
</dbReference>
<feature type="compositionally biased region" description="Polar residues" evidence="10">
    <location>
        <begin position="701"/>
        <end position="723"/>
    </location>
</feature>
<dbReference type="SMART" id="SM00252">
    <property type="entry name" value="SH2"/>
    <property type="match status" value="1"/>
</dbReference>
<evidence type="ECO:0000259" key="11">
    <source>
        <dbReference type="PROSITE" id="PS50001"/>
    </source>
</evidence>
<keyword evidence="1 9" id="KW-0808">Transferase</keyword>
<proteinExistence type="inferred from homology"/>
<dbReference type="InterPro" id="IPR050198">
    <property type="entry name" value="Non-receptor_tyrosine_kinases"/>
</dbReference>
<dbReference type="SUPFAM" id="SSF55550">
    <property type="entry name" value="SH2 domain"/>
    <property type="match status" value="1"/>
</dbReference>
<evidence type="ECO:0000256" key="7">
    <source>
        <dbReference type="PROSITE-ProRule" id="PRU00191"/>
    </source>
</evidence>
<evidence type="ECO:0000256" key="4">
    <source>
        <dbReference type="ARBA" id="ARBA00022840"/>
    </source>
</evidence>
<name>A0A8S4Q9L0_OWEFU</name>
<dbReference type="SUPFAM" id="SSF56112">
    <property type="entry name" value="Protein kinase-like (PK-like)"/>
    <property type="match status" value="1"/>
</dbReference>
<keyword evidence="2 8" id="KW-0547">Nucleotide-binding</keyword>
<evidence type="ECO:0000256" key="10">
    <source>
        <dbReference type="SAM" id="MobiDB-lite"/>
    </source>
</evidence>
<dbReference type="InterPro" id="IPR008266">
    <property type="entry name" value="Tyr_kinase_AS"/>
</dbReference>
<feature type="compositionally biased region" description="Basic and acidic residues" evidence="10">
    <location>
        <begin position="756"/>
        <end position="769"/>
    </location>
</feature>
<dbReference type="GO" id="GO:0005524">
    <property type="term" value="F:ATP binding"/>
    <property type="evidence" value="ECO:0007669"/>
    <property type="project" value="UniProtKB-UniRule"/>
</dbReference>
<dbReference type="CDD" id="cd00192">
    <property type="entry name" value="PTKc"/>
    <property type="match status" value="1"/>
</dbReference>
<evidence type="ECO:0000313" key="14">
    <source>
        <dbReference type="EMBL" id="CAH1803123.1"/>
    </source>
</evidence>
<dbReference type="PROSITE" id="PS50001">
    <property type="entry name" value="SH2"/>
    <property type="match status" value="1"/>
</dbReference>
<dbReference type="Gene3D" id="1.10.510.10">
    <property type="entry name" value="Transferase(Phosphotransferase) domain 1"/>
    <property type="match status" value="1"/>
</dbReference>
<evidence type="ECO:0000256" key="9">
    <source>
        <dbReference type="RuleBase" id="RU362096"/>
    </source>
</evidence>
<dbReference type="InterPro" id="IPR001315">
    <property type="entry name" value="CARD"/>
</dbReference>
<comment type="catalytic activity">
    <reaction evidence="6 9">
        <text>L-tyrosyl-[protein] + ATP = O-phospho-L-tyrosyl-[protein] + ADP + H(+)</text>
        <dbReference type="Rhea" id="RHEA:10596"/>
        <dbReference type="Rhea" id="RHEA-COMP:10136"/>
        <dbReference type="Rhea" id="RHEA-COMP:20101"/>
        <dbReference type="ChEBI" id="CHEBI:15378"/>
        <dbReference type="ChEBI" id="CHEBI:30616"/>
        <dbReference type="ChEBI" id="CHEBI:46858"/>
        <dbReference type="ChEBI" id="CHEBI:61978"/>
        <dbReference type="ChEBI" id="CHEBI:456216"/>
        <dbReference type="EC" id="2.7.10.2"/>
    </reaction>
</comment>
<dbReference type="PROSITE" id="PS00107">
    <property type="entry name" value="PROTEIN_KINASE_ATP"/>
    <property type="match status" value="1"/>
</dbReference>
<dbReference type="SUPFAM" id="SSF47986">
    <property type="entry name" value="DEATH domain"/>
    <property type="match status" value="1"/>
</dbReference>
<dbReference type="Pfam" id="PF00017">
    <property type="entry name" value="SH2"/>
    <property type="match status" value="1"/>
</dbReference>
<keyword evidence="4 8" id="KW-0067">ATP-binding</keyword>
<dbReference type="InterPro" id="IPR036860">
    <property type="entry name" value="SH2_dom_sf"/>
</dbReference>
<dbReference type="SMART" id="SM00219">
    <property type="entry name" value="TyrKc"/>
    <property type="match status" value="1"/>
</dbReference>
<accession>A0A8S4Q9L0</accession>
<comment type="similarity">
    <text evidence="9">Belongs to the protein kinase superfamily. Tyr protein kinase family.</text>
</comment>
<dbReference type="PROSITE" id="PS00109">
    <property type="entry name" value="PROTEIN_KINASE_TYR"/>
    <property type="match status" value="1"/>
</dbReference>
<dbReference type="Pfam" id="PF00619">
    <property type="entry name" value="CARD"/>
    <property type="match status" value="1"/>
</dbReference>
<evidence type="ECO:0000259" key="13">
    <source>
        <dbReference type="PROSITE" id="PS50209"/>
    </source>
</evidence>
<comment type="caution">
    <text evidence="14">The sequence shown here is derived from an EMBL/GenBank/DDBJ whole genome shotgun (WGS) entry which is preliminary data.</text>
</comment>
<evidence type="ECO:0000313" key="15">
    <source>
        <dbReference type="Proteomes" id="UP000749559"/>
    </source>
</evidence>
<dbReference type="PRINTS" id="PR00109">
    <property type="entry name" value="TYRKINASE"/>
</dbReference>
<keyword evidence="7" id="KW-0727">SH2 domain</keyword>
<dbReference type="InterPro" id="IPR017441">
    <property type="entry name" value="Protein_kinase_ATP_BS"/>
</dbReference>
<dbReference type="OrthoDB" id="4062651at2759"/>
<dbReference type="Proteomes" id="UP000749559">
    <property type="component" value="Unassembled WGS sequence"/>
</dbReference>
<feature type="domain" description="SH2" evidence="11">
    <location>
        <begin position="276"/>
        <end position="378"/>
    </location>
</feature>
<reference evidence="14" key="1">
    <citation type="submission" date="2022-03" db="EMBL/GenBank/DDBJ databases">
        <authorList>
            <person name="Martin C."/>
        </authorList>
    </citation>
    <scope>NUCLEOTIDE SEQUENCE</scope>
</reference>
<gene>
    <name evidence="14" type="ORF">OFUS_LOCUS26743</name>
</gene>
<evidence type="ECO:0000256" key="3">
    <source>
        <dbReference type="ARBA" id="ARBA00022777"/>
    </source>
</evidence>
<feature type="binding site" evidence="8">
    <location>
        <position position="431"/>
    </location>
    <ligand>
        <name>ATP</name>
        <dbReference type="ChEBI" id="CHEBI:30616"/>
    </ligand>
</feature>